<dbReference type="Pfam" id="PF00708">
    <property type="entry name" value="Acylphosphatase"/>
    <property type="match status" value="1"/>
</dbReference>
<dbReference type="VEuPathDB" id="FungiDB:AMAG_00380"/>
<reference evidence="8 9" key="1">
    <citation type="submission" date="2009-11" db="EMBL/GenBank/DDBJ databases">
        <title>Annotation of Allomyces macrogynus ATCC 38327.</title>
        <authorList>
            <consortium name="The Broad Institute Genome Sequencing Platform"/>
            <person name="Russ C."/>
            <person name="Cuomo C."/>
            <person name="Burger G."/>
            <person name="Gray M.W."/>
            <person name="Holland P.W.H."/>
            <person name="King N."/>
            <person name="Lang F.B.F."/>
            <person name="Roger A.J."/>
            <person name="Ruiz-Trillo I."/>
            <person name="Young S.K."/>
            <person name="Zeng Q."/>
            <person name="Gargeya S."/>
            <person name="Fitzgerald M."/>
            <person name="Haas B."/>
            <person name="Abouelleil A."/>
            <person name="Alvarado L."/>
            <person name="Arachchi H.M."/>
            <person name="Berlin A."/>
            <person name="Chapman S.B."/>
            <person name="Gearin G."/>
            <person name="Goldberg J."/>
            <person name="Griggs A."/>
            <person name="Gujja S."/>
            <person name="Hansen M."/>
            <person name="Heiman D."/>
            <person name="Howarth C."/>
            <person name="Larimer J."/>
            <person name="Lui A."/>
            <person name="MacDonald P.J.P."/>
            <person name="McCowen C."/>
            <person name="Montmayeur A."/>
            <person name="Murphy C."/>
            <person name="Neiman D."/>
            <person name="Pearson M."/>
            <person name="Priest M."/>
            <person name="Roberts A."/>
            <person name="Saif S."/>
            <person name="Shea T."/>
            <person name="Sisk P."/>
            <person name="Stolte C."/>
            <person name="Sykes S."/>
            <person name="Wortman J."/>
            <person name="Nusbaum C."/>
            <person name="Birren B."/>
        </authorList>
    </citation>
    <scope>NUCLEOTIDE SEQUENCE [LARGE SCALE GENOMIC DNA]</scope>
    <source>
        <strain evidence="8 9">ATCC 38327</strain>
    </source>
</reference>
<evidence type="ECO:0000313" key="8">
    <source>
        <dbReference type="EMBL" id="KNE54406.1"/>
    </source>
</evidence>
<evidence type="ECO:0000259" key="7">
    <source>
        <dbReference type="PROSITE" id="PS51160"/>
    </source>
</evidence>
<dbReference type="PANTHER" id="PTHR10029:SF3">
    <property type="entry name" value="ACYLPHOSPHATASE-RELATED"/>
    <property type="match status" value="1"/>
</dbReference>
<evidence type="ECO:0000256" key="3">
    <source>
        <dbReference type="ARBA" id="ARBA00022801"/>
    </source>
</evidence>
<evidence type="ECO:0000256" key="6">
    <source>
        <dbReference type="RuleBase" id="RU004168"/>
    </source>
</evidence>
<dbReference type="EC" id="3.6.1.7" evidence="2 5"/>
<evidence type="ECO:0000256" key="5">
    <source>
        <dbReference type="PROSITE-ProRule" id="PRU00520"/>
    </source>
</evidence>
<dbReference type="Proteomes" id="UP000054350">
    <property type="component" value="Unassembled WGS sequence"/>
</dbReference>
<dbReference type="OrthoDB" id="7961613at2759"/>
<dbReference type="GO" id="GO:0003998">
    <property type="term" value="F:acylphosphatase activity"/>
    <property type="evidence" value="ECO:0007669"/>
    <property type="project" value="UniProtKB-EC"/>
</dbReference>
<dbReference type="OMA" id="WVRNTSH"/>
<dbReference type="AlphaFoldDB" id="A0A0L0RWF5"/>
<feature type="active site" evidence="5">
    <location>
        <position position="42"/>
    </location>
</feature>
<comment type="catalytic activity">
    <reaction evidence="4 5">
        <text>an acyl phosphate + H2O = a carboxylate + phosphate + H(+)</text>
        <dbReference type="Rhea" id="RHEA:14965"/>
        <dbReference type="ChEBI" id="CHEBI:15377"/>
        <dbReference type="ChEBI" id="CHEBI:15378"/>
        <dbReference type="ChEBI" id="CHEBI:29067"/>
        <dbReference type="ChEBI" id="CHEBI:43474"/>
        <dbReference type="ChEBI" id="CHEBI:59918"/>
        <dbReference type="EC" id="3.6.1.7"/>
    </reaction>
</comment>
<comment type="similarity">
    <text evidence="1 6">Belongs to the acylphosphatase family.</text>
</comment>
<dbReference type="eggNOG" id="KOG3360">
    <property type="taxonomic scope" value="Eukaryota"/>
</dbReference>
<reference evidence="9" key="2">
    <citation type="submission" date="2009-11" db="EMBL/GenBank/DDBJ databases">
        <title>The Genome Sequence of Allomyces macrogynus strain ATCC 38327.</title>
        <authorList>
            <consortium name="The Broad Institute Genome Sequencing Platform"/>
            <person name="Russ C."/>
            <person name="Cuomo C."/>
            <person name="Shea T."/>
            <person name="Young S.K."/>
            <person name="Zeng Q."/>
            <person name="Koehrsen M."/>
            <person name="Haas B."/>
            <person name="Borodovsky M."/>
            <person name="Guigo R."/>
            <person name="Alvarado L."/>
            <person name="Berlin A."/>
            <person name="Borenstein D."/>
            <person name="Chen Z."/>
            <person name="Engels R."/>
            <person name="Freedman E."/>
            <person name="Gellesch M."/>
            <person name="Goldberg J."/>
            <person name="Griggs A."/>
            <person name="Gujja S."/>
            <person name="Heiman D."/>
            <person name="Hepburn T."/>
            <person name="Howarth C."/>
            <person name="Jen D."/>
            <person name="Larson L."/>
            <person name="Lewis B."/>
            <person name="Mehta T."/>
            <person name="Park D."/>
            <person name="Pearson M."/>
            <person name="Roberts A."/>
            <person name="Saif S."/>
            <person name="Shenoy N."/>
            <person name="Sisk P."/>
            <person name="Stolte C."/>
            <person name="Sykes S."/>
            <person name="Walk T."/>
            <person name="White J."/>
            <person name="Yandava C."/>
            <person name="Burger G."/>
            <person name="Gray M.W."/>
            <person name="Holland P.W.H."/>
            <person name="King N."/>
            <person name="Lang F.B.F."/>
            <person name="Roger A.J."/>
            <person name="Ruiz-Trillo I."/>
            <person name="Lander E."/>
            <person name="Nusbaum C."/>
        </authorList>
    </citation>
    <scope>NUCLEOTIDE SEQUENCE [LARGE SCALE GENOMIC DNA]</scope>
    <source>
        <strain evidence="9">ATCC 38327</strain>
    </source>
</reference>
<evidence type="ECO:0000313" key="9">
    <source>
        <dbReference type="Proteomes" id="UP000054350"/>
    </source>
</evidence>
<dbReference type="SUPFAM" id="SSF54975">
    <property type="entry name" value="Acylphosphatase/BLUF domain-like"/>
    <property type="match status" value="1"/>
</dbReference>
<proteinExistence type="inferred from homology"/>
<keyword evidence="9" id="KW-1185">Reference proteome</keyword>
<dbReference type="STRING" id="578462.A0A0L0RWF5"/>
<dbReference type="PANTHER" id="PTHR10029">
    <property type="entry name" value="ACYLPHOSPHATASE"/>
    <property type="match status" value="1"/>
</dbReference>
<feature type="active site" evidence="5">
    <location>
        <position position="24"/>
    </location>
</feature>
<dbReference type="Gene3D" id="3.30.70.100">
    <property type="match status" value="1"/>
</dbReference>
<dbReference type="PROSITE" id="PS51160">
    <property type="entry name" value="ACYLPHOSPHATASE_3"/>
    <property type="match status" value="1"/>
</dbReference>
<feature type="domain" description="Acylphosphatase-like" evidence="7">
    <location>
        <begin position="9"/>
        <end position="104"/>
    </location>
</feature>
<evidence type="ECO:0000256" key="4">
    <source>
        <dbReference type="ARBA" id="ARBA00047645"/>
    </source>
</evidence>
<dbReference type="InterPro" id="IPR036046">
    <property type="entry name" value="Acylphosphatase-like_dom_sf"/>
</dbReference>
<protein>
    <recommendedName>
        <fullName evidence="2 5">acylphosphatase</fullName>
        <ecNumber evidence="2 5">3.6.1.7</ecNumber>
    </recommendedName>
</protein>
<dbReference type="InterPro" id="IPR020456">
    <property type="entry name" value="Acylphosphatase"/>
</dbReference>
<evidence type="ECO:0000256" key="1">
    <source>
        <dbReference type="ARBA" id="ARBA00005614"/>
    </source>
</evidence>
<name>A0A0L0RWF5_ALLM3</name>
<dbReference type="EMBL" id="GG745328">
    <property type="protein sequence ID" value="KNE54406.1"/>
    <property type="molecule type" value="Genomic_DNA"/>
</dbReference>
<organism evidence="8 9">
    <name type="scientific">Allomyces macrogynus (strain ATCC 38327)</name>
    <name type="common">Allomyces javanicus var. macrogynus</name>
    <dbReference type="NCBI Taxonomy" id="578462"/>
    <lineage>
        <taxon>Eukaryota</taxon>
        <taxon>Fungi</taxon>
        <taxon>Fungi incertae sedis</taxon>
        <taxon>Blastocladiomycota</taxon>
        <taxon>Blastocladiomycetes</taxon>
        <taxon>Blastocladiales</taxon>
        <taxon>Blastocladiaceae</taxon>
        <taxon>Allomyces</taxon>
    </lineage>
</organism>
<accession>A0A0L0RWF5</accession>
<evidence type="ECO:0000256" key="2">
    <source>
        <dbReference type="ARBA" id="ARBA00012150"/>
    </source>
</evidence>
<keyword evidence="3 5" id="KW-0378">Hydrolase</keyword>
<sequence length="113" mass="12341">MATPPALNALRFRVFGQVQRVFFRKYTAMEANRLALKGHVMNQQDGSVSGLAVGTPPALDDFKAWLSTVGSPKSKIDRAEFESIPVTPDLLTSLTDPTKFVIVRHDGSIKPAT</sequence>
<dbReference type="InterPro" id="IPR001792">
    <property type="entry name" value="Acylphosphatase-like_dom"/>
</dbReference>
<gene>
    <name evidence="8" type="ORF">AMAG_00380</name>
</gene>
<dbReference type="PRINTS" id="PR00112">
    <property type="entry name" value="ACYLPHPHTASE"/>
</dbReference>